<comment type="caution">
    <text evidence="2">The sequence shown here is derived from an EMBL/GenBank/DDBJ whole genome shotgun (WGS) entry which is preliminary data.</text>
</comment>
<accession>A0AAD5WQE5</accession>
<name>A0AAD5WQE5_9PEZI</name>
<sequence>MKIFHTCLVALAALANLVVSQGATNGADLFHHAARDIGGFYCKVPSKLSDKEYGAKEGTINKGIKYLRKLDGECHLTDSDKPSRISCSNNGGIWIITKGKGKGKNVPWSVIADHAQHLVDHCSKLFNKVYWVVGTTEDKDGWFQVIVGDTYMYGQIC</sequence>
<evidence type="ECO:0000256" key="1">
    <source>
        <dbReference type="SAM" id="SignalP"/>
    </source>
</evidence>
<evidence type="ECO:0000313" key="3">
    <source>
        <dbReference type="Proteomes" id="UP001201980"/>
    </source>
</evidence>
<feature type="chain" id="PRO_5042177844" evidence="1">
    <location>
        <begin position="23"/>
        <end position="157"/>
    </location>
</feature>
<reference evidence="2" key="1">
    <citation type="submission" date="2022-07" db="EMBL/GenBank/DDBJ databases">
        <title>Draft genome sequence of Zalerion maritima ATCC 34329, a (micro)plastics degrading marine fungus.</title>
        <authorList>
            <person name="Paco A."/>
            <person name="Goncalves M.F.M."/>
            <person name="Rocha-Santos T.A.P."/>
            <person name="Alves A."/>
        </authorList>
    </citation>
    <scope>NUCLEOTIDE SEQUENCE</scope>
    <source>
        <strain evidence="2">ATCC 34329</strain>
    </source>
</reference>
<feature type="signal peptide" evidence="1">
    <location>
        <begin position="1"/>
        <end position="22"/>
    </location>
</feature>
<dbReference type="EMBL" id="JAKWBI020000198">
    <property type="protein sequence ID" value="KAJ2899400.1"/>
    <property type="molecule type" value="Genomic_DNA"/>
</dbReference>
<organism evidence="2 3">
    <name type="scientific">Zalerion maritima</name>
    <dbReference type="NCBI Taxonomy" id="339359"/>
    <lineage>
        <taxon>Eukaryota</taxon>
        <taxon>Fungi</taxon>
        <taxon>Dikarya</taxon>
        <taxon>Ascomycota</taxon>
        <taxon>Pezizomycotina</taxon>
        <taxon>Sordariomycetes</taxon>
        <taxon>Lulworthiomycetidae</taxon>
        <taxon>Lulworthiales</taxon>
        <taxon>Lulworthiaceae</taxon>
        <taxon>Zalerion</taxon>
    </lineage>
</organism>
<dbReference type="Proteomes" id="UP001201980">
    <property type="component" value="Unassembled WGS sequence"/>
</dbReference>
<proteinExistence type="predicted"/>
<gene>
    <name evidence="2" type="ORF">MKZ38_003072</name>
</gene>
<keyword evidence="1" id="KW-0732">Signal</keyword>
<evidence type="ECO:0000313" key="2">
    <source>
        <dbReference type="EMBL" id="KAJ2899400.1"/>
    </source>
</evidence>
<keyword evidence="3" id="KW-1185">Reference proteome</keyword>
<protein>
    <submittedName>
        <fullName evidence="2">Uncharacterized protein</fullName>
    </submittedName>
</protein>
<dbReference type="AlphaFoldDB" id="A0AAD5WQE5"/>